<feature type="transmembrane region" description="Helical" evidence="6">
    <location>
        <begin position="802"/>
        <end position="821"/>
    </location>
</feature>
<dbReference type="Pfam" id="PF03176">
    <property type="entry name" value="MMPL"/>
    <property type="match status" value="2"/>
</dbReference>
<feature type="transmembrane region" description="Helical" evidence="6">
    <location>
        <begin position="727"/>
        <end position="752"/>
    </location>
</feature>
<feature type="transmembrane region" description="Helical" evidence="6">
    <location>
        <begin position="676"/>
        <end position="694"/>
    </location>
</feature>
<evidence type="ECO:0000256" key="2">
    <source>
        <dbReference type="ARBA" id="ARBA00022475"/>
    </source>
</evidence>
<evidence type="ECO:0000256" key="4">
    <source>
        <dbReference type="ARBA" id="ARBA00022989"/>
    </source>
</evidence>
<feature type="transmembrane region" description="Helical" evidence="6">
    <location>
        <begin position="412"/>
        <end position="438"/>
    </location>
</feature>
<gene>
    <name evidence="8" type="ORF">J7E47_04235</name>
</gene>
<comment type="caution">
    <text evidence="8">The sequence shown here is derived from an EMBL/GenBank/DDBJ whole genome shotgun (WGS) entry which is preliminary data.</text>
</comment>
<feature type="transmembrane region" description="Helical" evidence="6">
    <location>
        <begin position="701"/>
        <end position="721"/>
    </location>
</feature>
<feature type="transmembrane region" description="Helical" evidence="6">
    <location>
        <begin position="313"/>
        <end position="333"/>
    </location>
</feature>
<evidence type="ECO:0000259" key="7">
    <source>
        <dbReference type="PROSITE" id="PS50156"/>
    </source>
</evidence>
<reference evidence="8" key="1">
    <citation type="submission" date="2021-03" db="EMBL/GenBank/DDBJ databases">
        <title>Genomic analysis provides insights into the functional capacity of soil bacteria communities inhabiting an altitudinal gradient in the Atacama Desert.</title>
        <authorList>
            <person name="Gonzalez M."/>
            <person name="Maldonado J."/>
            <person name="Maza F."/>
            <person name="Hodar C."/>
            <person name="Cortes M."/>
            <person name="Palma R."/>
            <person name="Andreani C."/>
            <person name="Gaete A."/>
            <person name="Vasquez-Dean J."/>
            <person name="Acuna V."/>
            <person name="Aguado M."/>
            <person name="Mandakovic D."/>
            <person name="Latorre M."/>
            <person name="Orellana A."/>
            <person name="Gutierrez R."/>
            <person name="Montecino M."/>
            <person name="Allende M."/>
            <person name="Maass A."/>
            <person name="Cambiazo V."/>
        </authorList>
    </citation>
    <scope>NUCLEOTIDE SEQUENCE</scope>
    <source>
        <strain evidence="8">ISL-25</strain>
    </source>
</reference>
<evidence type="ECO:0000256" key="6">
    <source>
        <dbReference type="SAM" id="Phobius"/>
    </source>
</evidence>
<dbReference type="GO" id="GO:0005886">
    <property type="term" value="C:plasma membrane"/>
    <property type="evidence" value="ECO:0007669"/>
    <property type="project" value="UniProtKB-SubCell"/>
</dbReference>
<dbReference type="GO" id="GO:0022857">
    <property type="term" value="F:transmembrane transporter activity"/>
    <property type="evidence" value="ECO:0007669"/>
    <property type="project" value="InterPro"/>
</dbReference>
<comment type="subcellular location">
    <subcellularLocation>
        <location evidence="1">Cell membrane</location>
        <topology evidence="1">Multi-pass membrane protein</topology>
    </subcellularLocation>
</comment>
<dbReference type="InterPro" id="IPR000731">
    <property type="entry name" value="SSD"/>
</dbReference>
<keyword evidence="2" id="KW-1003">Cell membrane</keyword>
<feature type="transmembrane region" description="Helical" evidence="6">
    <location>
        <begin position="382"/>
        <end position="406"/>
    </location>
</feature>
<keyword evidence="4 6" id="KW-1133">Transmembrane helix</keyword>
<feature type="domain" description="SSD" evidence="7">
    <location>
        <begin position="667"/>
        <end position="827"/>
    </location>
</feature>
<dbReference type="SUPFAM" id="SSF82866">
    <property type="entry name" value="Multidrug efflux transporter AcrB transmembrane domain"/>
    <property type="match status" value="2"/>
</dbReference>
<dbReference type="InterPro" id="IPR004869">
    <property type="entry name" value="MMPL_dom"/>
</dbReference>
<dbReference type="Proteomes" id="UP000692896">
    <property type="component" value="Unassembled WGS sequence"/>
</dbReference>
<dbReference type="PANTHER" id="PTHR33406">
    <property type="entry name" value="MEMBRANE PROTEIN MJ1562-RELATED"/>
    <property type="match status" value="1"/>
</dbReference>
<evidence type="ECO:0000256" key="1">
    <source>
        <dbReference type="ARBA" id="ARBA00004651"/>
    </source>
</evidence>
<proteinExistence type="predicted"/>
<dbReference type="PRINTS" id="PR00702">
    <property type="entry name" value="ACRIFLAVINRP"/>
</dbReference>
<keyword evidence="3 6" id="KW-0812">Transmembrane</keyword>
<evidence type="ECO:0000313" key="9">
    <source>
        <dbReference type="Proteomes" id="UP000692896"/>
    </source>
</evidence>
<evidence type="ECO:0000313" key="8">
    <source>
        <dbReference type="EMBL" id="MBT2327922.1"/>
    </source>
</evidence>
<dbReference type="InterPro" id="IPR050545">
    <property type="entry name" value="Mycobact_MmpL"/>
</dbReference>
<accession>A0A944DFF6</accession>
<evidence type="ECO:0000256" key="5">
    <source>
        <dbReference type="ARBA" id="ARBA00023136"/>
    </source>
</evidence>
<feature type="transmembrane region" description="Helical" evidence="6">
    <location>
        <begin position="290"/>
        <end position="306"/>
    </location>
</feature>
<dbReference type="PROSITE" id="PS50156">
    <property type="entry name" value="SSD"/>
    <property type="match status" value="2"/>
</dbReference>
<keyword evidence="5 6" id="KW-0472">Membrane</keyword>
<dbReference type="Gene3D" id="1.20.1640.10">
    <property type="entry name" value="Multidrug efflux transporter AcrB transmembrane domain"/>
    <property type="match status" value="2"/>
</dbReference>
<feature type="transmembrane region" description="Helical" evidence="6">
    <location>
        <begin position="339"/>
        <end position="361"/>
    </location>
</feature>
<feature type="domain" description="SSD" evidence="7">
    <location>
        <begin position="316"/>
        <end position="437"/>
    </location>
</feature>
<sequence>MTSLSLRYASFILRHKKATLGLLALTTVFFCLHLLSLQVNPSLFLLGKDFKGRVLTAEARNHFSGSGEQILVGVVTQQPSIFNPDSLATIKTLTQQISKLTLIDEDDSERLQAAAVDVQSKSLVDHILVGGLNAQDSASLKKLSAHLATLENCPQSTKDYVADLVVRVAPVIKVRSLADVENIVLDGDALDVHDLMGEVPSDQQALNKLSEEVFGNTMFSNSLISPRGQASMIQIELAVDEEDSRNLQRAYVEILRQVNEIPSKDSFHIGGTATYYAAITDIVEKDNNKFLPFVVLVISMLLYISFRRWQGVWIPLLISILSLIWTMGLVSLAGYKLNIITNMIPVFIISIAVADSIHFITAYYERVVESDSETAIRGTIDYLLIPMGIWSFTTFVGFIAMAFTNLTFIQEFGIFVAIGVAFAFVITITLLPAMLPYLTLPKQQIRKSNDNGFMLLVDRFSKVSNRLSHKSPWPLLSLSLVMLVGATYMSLQVRVDNENISSFSKSTAVRQDNDVLNKHFGGTVPVSIWLRSDTPDMVKRPDFINALRLIEQRLKSHAQIGYTISPVNYLNRINEVMADDAASELSSSASEELISQYFLLYEFGNGSEIKDVVDYTYSSARIIGMAYTDRGTTWEAIIADVREYAPTVLPKGVTLEVFGTGELQASNIPEIVKSQVYSFVFSFVLIASMMIAIFRSLKFGMVSMIPMIFTLTFIGALMHAFDIPMDIGTAMICGICFGVGVDYTIHFLTVYLTNSKAPGANHEEVLNKTVSEVARPIIINSLSLACGFAVLCLSNYAAIVNLGLLTAVSMVACAVFTLILIPATLRVVVTFVPVAHPAGSLAPAPQ</sequence>
<dbReference type="AlphaFoldDB" id="A0A944DFF6"/>
<dbReference type="PANTHER" id="PTHR33406:SF13">
    <property type="entry name" value="MEMBRANE PROTEIN YDFJ"/>
    <property type="match status" value="1"/>
</dbReference>
<dbReference type="InterPro" id="IPR001036">
    <property type="entry name" value="Acrflvin-R"/>
</dbReference>
<feature type="transmembrane region" description="Helical" evidence="6">
    <location>
        <begin position="773"/>
        <end position="796"/>
    </location>
</feature>
<dbReference type="EMBL" id="JAGGOB010000008">
    <property type="protein sequence ID" value="MBT2327922.1"/>
    <property type="molecule type" value="Genomic_DNA"/>
</dbReference>
<protein>
    <submittedName>
        <fullName evidence="8">MMPL family transporter</fullName>
    </submittedName>
</protein>
<name>A0A944DFF6_PSEFL</name>
<evidence type="ECO:0000256" key="3">
    <source>
        <dbReference type="ARBA" id="ARBA00022692"/>
    </source>
</evidence>
<organism evidence="8 9">
    <name type="scientific">Pseudomonas fluorescens</name>
    <dbReference type="NCBI Taxonomy" id="294"/>
    <lineage>
        <taxon>Bacteria</taxon>
        <taxon>Pseudomonadati</taxon>
        <taxon>Pseudomonadota</taxon>
        <taxon>Gammaproteobacteria</taxon>
        <taxon>Pseudomonadales</taxon>
        <taxon>Pseudomonadaceae</taxon>
        <taxon>Pseudomonas</taxon>
    </lineage>
</organism>